<keyword evidence="1" id="KW-0945">Host-virus interaction</keyword>
<reference evidence="6 7" key="1">
    <citation type="submission" date="2020-09" db="EMBL/GenBank/DDBJ databases">
        <title>Leviviricetes taxonomy.</title>
        <authorList>
            <person name="Stockdale S.R."/>
            <person name="Callanan J."/>
            <person name="Adriaenssens E.M."/>
            <person name="Kuhn J.H."/>
            <person name="Rumnieks J."/>
            <person name="Shkoporov A."/>
            <person name="Draper L.A."/>
            <person name="Ross P."/>
            <person name="Hill C."/>
        </authorList>
    </citation>
    <scope>NUCLEOTIDE SEQUENCE [LARGE SCALE GENOMIC DNA]</scope>
</reference>
<dbReference type="Pfam" id="PF03863">
    <property type="entry name" value="Phage_mat-A"/>
    <property type="match status" value="1"/>
</dbReference>
<keyword evidence="7" id="KW-1185">Reference proteome</keyword>
<evidence type="ECO:0000256" key="5">
    <source>
        <dbReference type="ARBA" id="ARBA00035110"/>
    </source>
</evidence>
<dbReference type="GO" id="GO:0039666">
    <property type="term" value="P:virion attachment to host cell pilus"/>
    <property type="evidence" value="ECO:0007669"/>
    <property type="project" value="UniProtKB-KW"/>
</dbReference>
<evidence type="ECO:0000256" key="2">
    <source>
        <dbReference type="ARBA" id="ARBA00022804"/>
    </source>
</evidence>
<dbReference type="EMBL" id="BK013529">
    <property type="protein sequence ID" value="DAD50454.1"/>
    <property type="molecule type" value="Genomic_RNA"/>
</dbReference>
<name>A0A8S5KXJ0_9VIRU</name>
<keyword evidence="3" id="KW-0946">Virion</keyword>
<evidence type="ECO:0000313" key="6">
    <source>
        <dbReference type="EMBL" id="DAD50454.1"/>
    </source>
</evidence>
<protein>
    <submittedName>
        <fullName evidence="6">Maturation protein</fullName>
    </submittedName>
</protein>
<dbReference type="Proteomes" id="UP000676211">
    <property type="component" value="Segment"/>
</dbReference>
<keyword evidence="2" id="KW-1161">Viral attachment to host cell</keyword>
<evidence type="ECO:0000256" key="1">
    <source>
        <dbReference type="ARBA" id="ARBA00022581"/>
    </source>
</evidence>
<comment type="similarity">
    <text evidence="5">Belongs to the Leviviricetes maturation protein family.</text>
</comment>
<dbReference type="InterPro" id="IPR005563">
    <property type="entry name" value="A_protein"/>
</dbReference>
<dbReference type="KEGG" id="vg:80399695"/>
<organism evidence="6 7">
    <name type="scientific">ssRNA phage Gerhypos.4_21</name>
    <dbReference type="NCBI Taxonomy" id="2786322"/>
    <lineage>
        <taxon>Viruses</taxon>
        <taxon>Riboviria</taxon>
        <taxon>Orthornavirae</taxon>
        <taxon>Lenarviricota</taxon>
        <taxon>Leviviricetes</taxon>
        <taxon>Timlovirales</taxon>
        <taxon>Steitzviridae</taxon>
        <taxon>Hodnevirus</taxon>
        <taxon>Hodnevirus geovicinum</taxon>
    </lineage>
</organism>
<dbReference type="RefSeq" id="YP_010770386.1">
    <property type="nucleotide sequence ID" value="NC_074253.1"/>
</dbReference>
<evidence type="ECO:0000256" key="4">
    <source>
        <dbReference type="ARBA" id="ARBA00023296"/>
    </source>
</evidence>
<sequence length="443" mass="48066">MHHPLTGVILSFQKGSLTMSSAGKRERKLPLSLAVPGLRLKYDGKSKTTDVKLAEGAQLTVSESHRRNPNTGNFDAGGPFYTSHVAYIINPGSVSNALLTQGGNKFFYSGPVLGAFPTPGEMESVGYSNSSLKYGDKNESSLKALGTTAISLTSPVNPASNLGTTMAETVREGIPSIPGIQSWRRRTELLKGAGSEYLNYQFGWAPLVDEVSSVRDAARRHRDIMTAYQNGEGSNTRREFSFPLSHGLRSKDVGGEWPLLVGMTDSRSVTGNKTPRRVISWTTETRRWFSGCYTYALPSSSDKWRKALGFGSQADQLFGLTLTPDVLWELTPWSWAVDWFSNAGEVINNVTNFGLAGQVMRYGYMMEESIDTITASLNGPCEFYSETSSGKPTTADSSPCSSSIQCVTKRRVPASPFGFSVGWEGLSPTQLAITAALGITKLL</sequence>
<proteinExistence type="inferred from homology"/>
<evidence type="ECO:0000313" key="7">
    <source>
        <dbReference type="Proteomes" id="UP000676211"/>
    </source>
</evidence>
<gene>
    <name evidence="6" type="primary">Gerhypos.4_21_1</name>
</gene>
<evidence type="ECO:0000256" key="3">
    <source>
        <dbReference type="ARBA" id="ARBA00023104"/>
    </source>
</evidence>
<accession>A0A8S5KXJ0</accession>
<keyword evidence="4" id="KW-1160">Virus entry into host cell</keyword>
<keyword evidence="3" id="KW-1175">Viral attachment to host cell pilus</keyword>
<dbReference type="GeneID" id="80399695"/>